<protein>
    <submittedName>
        <fullName evidence="2">Putative glyoxalase family protein</fullName>
    </submittedName>
</protein>
<organism evidence="2">
    <name type="scientific">Vecturithrix granuli</name>
    <dbReference type="NCBI Taxonomy" id="1499967"/>
    <lineage>
        <taxon>Bacteria</taxon>
        <taxon>Candidatus Moduliflexota</taxon>
        <taxon>Candidatus Vecturitrichia</taxon>
        <taxon>Candidatus Vecturitrichales</taxon>
        <taxon>Candidatus Vecturitrichaceae</taxon>
        <taxon>Candidatus Vecturithrix</taxon>
    </lineage>
</organism>
<dbReference type="Pfam" id="PF00903">
    <property type="entry name" value="Glyoxalase"/>
    <property type="match status" value="1"/>
</dbReference>
<dbReference type="Gene3D" id="3.10.180.10">
    <property type="entry name" value="2,3-Dihydroxybiphenyl 1,2-Dioxygenase, domain 1"/>
    <property type="match status" value="1"/>
</dbReference>
<dbReference type="HOGENOM" id="CLU_046006_16_0_0"/>
<evidence type="ECO:0000313" key="3">
    <source>
        <dbReference type="Proteomes" id="UP000030661"/>
    </source>
</evidence>
<dbReference type="InterPro" id="IPR004360">
    <property type="entry name" value="Glyas_Fos-R_dOase_dom"/>
</dbReference>
<feature type="domain" description="VOC" evidence="1">
    <location>
        <begin position="2"/>
        <end position="130"/>
    </location>
</feature>
<dbReference type="SUPFAM" id="SSF54593">
    <property type="entry name" value="Glyoxalase/Bleomycin resistance protein/Dihydroxybiphenyl dioxygenase"/>
    <property type="match status" value="1"/>
</dbReference>
<dbReference type="AlphaFoldDB" id="A0A081C9N3"/>
<gene>
    <name evidence="2" type="ORF">U27_01188</name>
</gene>
<dbReference type="PANTHER" id="PTHR36113:SF1">
    <property type="entry name" value="GLYOXALASE_BLEOMYCIN RESISTANCE PROTEIN_DIOXYGENASE"/>
    <property type="match status" value="1"/>
</dbReference>
<dbReference type="InterPro" id="IPR029068">
    <property type="entry name" value="Glyas_Bleomycin-R_OHBP_Dase"/>
</dbReference>
<dbReference type="PROSITE" id="PS51819">
    <property type="entry name" value="VOC"/>
    <property type="match status" value="1"/>
</dbReference>
<reference evidence="2" key="1">
    <citation type="journal article" date="2015" name="PeerJ">
        <title>First genomic representation of candidate bacterial phylum KSB3 points to enhanced environmental sensing as a trigger of wastewater bulking.</title>
        <authorList>
            <person name="Sekiguchi Y."/>
            <person name="Ohashi A."/>
            <person name="Parks D.H."/>
            <person name="Yamauchi T."/>
            <person name="Tyson G.W."/>
            <person name="Hugenholtz P."/>
        </authorList>
    </citation>
    <scope>NUCLEOTIDE SEQUENCE [LARGE SCALE GENOMIC DNA]</scope>
</reference>
<keyword evidence="3" id="KW-1185">Reference proteome</keyword>
<dbReference type="EMBL" id="DF820478">
    <property type="protein sequence ID" value="GAK61288.1"/>
    <property type="molecule type" value="Genomic_DNA"/>
</dbReference>
<name>A0A081C9N3_VECG1</name>
<dbReference type="InterPro" id="IPR037523">
    <property type="entry name" value="VOC_core"/>
</dbReference>
<dbReference type="eggNOG" id="COG0346">
    <property type="taxonomic scope" value="Bacteria"/>
</dbReference>
<dbReference type="PANTHER" id="PTHR36113">
    <property type="entry name" value="LYASE, PUTATIVE-RELATED-RELATED"/>
    <property type="match status" value="1"/>
</dbReference>
<dbReference type="Proteomes" id="UP000030661">
    <property type="component" value="Unassembled WGS sequence"/>
</dbReference>
<evidence type="ECO:0000259" key="1">
    <source>
        <dbReference type="PROSITE" id="PS51819"/>
    </source>
</evidence>
<dbReference type="STRING" id="1499967.U27_01188"/>
<dbReference type="InterPro" id="IPR051332">
    <property type="entry name" value="Fosfomycin_Res_Enzymes"/>
</dbReference>
<proteinExistence type="predicted"/>
<sequence>MQIEHVAIWTRDIERLKMFYVTYFGATAGKKYVNSEKEFESYFLTFDSGARLEIMQMPGILDVHGAGGDAQFYGYTHLAFSVGSPKKVDELTTQFQKDGCYIISGPRHTGDGYYESCVLDPDGNRIEITT</sequence>
<evidence type="ECO:0000313" key="2">
    <source>
        <dbReference type="EMBL" id="GAK61288.1"/>
    </source>
</evidence>
<accession>A0A081C9N3</accession>